<evidence type="ECO:0000313" key="1">
    <source>
        <dbReference type="Proteomes" id="UP000189701"/>
    </source>
</evidence>
<reference evidence="1" key="1">
    <citation type="journal article" date="2013" name="Genome Biol.">
        <title>Reference genomes and transcriptomes of Nicotiana sylvestris and Nicotiana tomentosiformis.</title>
        <authorList>
            <person name="Sierro N."/>
            <person name="Battey J.N."/>
            <person name="Ouadi S."/>
            <person name="Bovet L."/>
            <person name="Goepfert S."/>
            <person name="Bakaher N."/>
            <person name="Peitsch M.C."/>
            <person name="Ivanov N.V."/>
        </authorList>
    </citation>
    <scope>NUCLEOTIDE SEQUENCE [LARGE SCALE GENOMIC DNA]</scope>
</reference>
<sequence length="205" mass="23142">MTNSSSSSQTPTPTTTLSTTSLHHLIASCPIKLKPLNYLIWSTQLLKLIQAMKLTSFIKEGKAESSTIVTVGRGSTTSEIVEVMNAWEEKDVLLRSWISGTMTEESMYLIVGCFSAKEMWDNIEKTYLQATKDKEFQLKQQLQNIKFGSRTTDEYSKELKNICDGLEAIHKHVDEDIKVINFARGLGPKYKTFRTVMLGKLLIPL</sequence>
<dbReference type="Proteomes" id="UP000189701">
    <property type="component" value="Unplaced"/>
</dbReference>
<dbReference type="PANTHER" id="PTHR47481:SF37">
    <property type="entry name" value="RETROTRANSPOSON GAG DOMAIN-CONTAINING PROTEIN"/>
    <property type="match status" value="1"/>
</dbReference>
<dbReference type="Pfam" id="PF14223">
    <property type="entry name" value="Retrotran_gag_2"/>
    <property type="match status" value="1"/>
</dbReference>
<protein>
    <submittedName>
        <fullName evidence="2">Uncharacterized protein LOC104227779</fullName>
    </submittedName>
</protein>
<proteinExistence type="predicted"/>
<keyword evidence="1" id="KW-1185">Reference proteome</keyword>
<gene>
    <name evidence="2" type="primary">LOC104227779</name>
</gene>
<dbReference type="AlphaFoldDB" id="A0A1U7WM91"/>
<dbReference type="RefSeq" id="XP_009778396.1">
    <property type="nucleotide sequence ID" value="XM_009780094.1"/>
</dbReference>
<evidence type="ECO:0000313" key="2">
    <source>
        <dbReference type="RefSeq" id="XP_009778396.1"/>
    </source>
</evidence>
<accession>A0A1U7WM91</accession>
<dbReference type="eggNOG" id="KOG0017">
    <property type="taxonomic scope" value="Eukaryota"/>
</dbReference>
<name>A0A1U7WM91_NICSY</name>
<reference evidence="2" key="2">
    <citation type="submission" date="2025-08" db="UniProtKB">
        <authorList>
            <consortium name="RefSeq"/>
        </authorList>
    </citation>
    <scope>IDENTIFICATION</scope>
    <source>
        <tissue evidence="2">Leaf</tissue>
    </source>
</reference>
<dbReference type="PANTHER" id="PTHR47481">
    <property type="match status" value="1"/>
</dbReference>
<organism evidence="1 2">
    <name type="scientific">Nicotiana sylvestris</name>
    <name type="common">Wood tobacco</name>
    <name type="synonym">South American tobacco</name>
    <dbReference type="NCBI Taxonomy" id="4096"/>
    <lineage>
        <taxon>Eukaryota</taxon>
        <taxon>Viridiplantae</taxon>
        <taxon>Streptophyta</taxon>
        <taxon>Embryophyta</taxon>
        <taxon>Tracheophyta</taxon>
        <taxon>Spermatophyta</taxon>
        <taxon>Magnoliopsida</taxon>
        <taxon>eudicotyledons</taxon>
        <taxon>Gunneridae</taxon>
        <taxon>Pentapetalae</taxon>
        <taxon>asterids</taxon>
        <taxon>lamiids</taxon>
        <taxon>Solanales</taxon>
        <taxon>Solanaceae</taxon>
        <taxon>Nicotianoideae</taxon>
        <taxon>Nicotianeae</taxon>
        <taxon>Nicotiana</taxon>
    </lineage>
</organism>